<feature type="domain" description="HTH gntR-type" evidence="4">
    <location>
        <begin position="20"/>
        <end position="87"/>
    </location>
</feature>
<sequence>MNTKLSKPRREGASSSSAAGPLGEFVYDRLRADIREQRLLPGTRLREVEIAEKYGVSRTPVREALKRLATEGLLALSASRGFVVTELSNSHVMQLYAMREVLEGAAARFAAEQASPLEIQSLQQLCAQLEHAATPAQMAAGNRRLHDAIVAASHNVYLLQAMGVLRDTLELLGTTTYSSPGRMATGCRENAEIVERIAARDADGAEQAARRHIHNASLLRLKMLFGQEPASAPDSAAPMRPGQID</sequence>
<dbReference type="CDD" id="cd07377">
    <property type="entry name" value="WHTH_GntR"/>
    <property type="match status" value="1"/>
</dbReference>
<evidence type="ECO:0000259" key="4">
    <source>
        <dbReference type="PROSITE" id="PS50949"/>
    </source>
</evidence>
<dbReference type="STRING" id="445709.ABW99_17035"/>
<evidence type="ECO:0000313" key="6">
    <source>
        <dbReference type="Proteomes" id="UP000036700"/>
    </source>
</evidence>
<dbReference type="PROSITE" id="PS50949">
    <property type="entry name" value="HTH_GNTR"/>
    <property type="match status" value="1"/>
</dbReference>
<organism evidence="5 6">
    <name type="scientific">Pandoraea thiooxydans</name>
    <dbReference type="NCBI Taxonomy" id="445709"/>
    <lineage>
        <taxon>Bacteria</taxon>
        <taxon>Pseudomonadati</taxon>
        <taxon>Pseudomonadota</taxon>
        <taxon>Betaproteobacteria</taxon>
        <taxon>Burkholderiales</taxon>
        <taxon>Burkholderiaceae</taxon>
        <taxon>Pandoraea</taxon>
    </lineage>
</organism>
<dbReference type="OrthoDB" id="8679233at2"/>
<evidence type="ECO:0000313" key="5">
    <source>
        <dbReference type="EMBL" id="AKJ69662.1"/>
    </source>
</evidence>
<evidence type="ECO:0000256" key="2">
    <source>
        <dbReference type="ARBA" id="ARBA00023125"/>
    </source>
</evidence>
<name>A0A0G3EW98_9BURK</name>
<dbReference type="SMART" id="SM00895">
    <property type="entry name" value="FCD"/>
    <property type="match status" value="1"/>
</dbReference>
<proteinExistence type="predicted"/>
<dbReference type="InterPro" id="IPR036388">
    <property type="entry name" value="WH-like_DNA-bd_sf"/>
</dbReference>
<evidence type="ECO:0000256" key="1">
    <source>
        <dbReference type="ARBA" id="ARBA00023015"/>
    </source>
</evidence>
<dbReference type="InterPro" id="IPR008920">
    <property type="entry name" value="TF_FadR/GntR_C"/>
</dbReference>
<keyword evidence="6" id="KW-1185">Reference proteome</keyword>
<dbReference type="InterPro" id="IPR000485">
    <property type="entry name" value="AsnC-type_HTH_dom"/>
</dbReference>
<dbReference type="PANTHER" id="PTHR43537">
    <property type="entry name" value="TRANSCRIPTIONAL REGULATOR, GNTR FAMILY"/>
    <property type="match status" value="1"/>
</dbReference>
<dbReference type="InterPro" id="IPR036390">
    <property type="entry name" value="WH_DNA-bd_sf"/>
</dbReference>
<accession>A0A0G3EW98</accession>
<dbReference type="AlphaFoldDB" id="A0A0G3EW98"/>
<dbReference type="GO" id="GO:0043565">
    <property type="term" value="F:sequence-specific DNA binding"/>
    <property type="evidence" value="ECO:0007669"/>
    <property type="project" value="InterPro"/>
</dbReference>
<dbReference type="Gene3D" id="1.20.120.530">
    <property type="entry name" value="GntR ligand-binding domain-like"/>
    <property type="match status" value="1"/>
</dbReference>
<keyword evidence="3" id="KW-0804">Transcription</keyword>
<dbReference type="PRINTS" id="PR00033">
    <property type="entry name" value="HTHASNC"/>
</dbReference>
<dbReference type="EMBL" id="CP011568">
    <property type="protein sequence ID" value="AKJ69662.1"/>
    <property type="molecule type" value="Genomic_DNA"/>
</dbReference>
<dbReference type="PANTHER" id="PTHR43537:SF49">
    <property type="entry name" value="TRANSCRIPTIONAL REGULATORY PROTEIN"/>
    <property type="match status" value="1"/>
</dbReference>
<dbReference type="PATRIC" id="fig|445709.3.peg.3601"/>
<dbReference type="KEGG" id="ptx:ABW99_17035"/>
<dbReference type="Proteomes" id="UP000036700">
    <property type="component" value="Chromosome"/>
</dbReference>
<dbReference type="Pfam" id="PF07729">
    <property type="entry name" value="FCD"/>
    <property type="match status" value="1"/>
</dbReference>
<dbReference type="SUPFAM" id="SSF46785">
    <property type="entry name" value="Winged helix' DNA-binding domain"/>
    <property type="match status" value="1"/>
</dbReference>
<dbReference type="Pfam" id="PF00392">
    <property type="entry name" value="GntR"/>
    <property type="match status" value="1"/>
</dbReference>
<keyword evidence="2" id="KW-0238">DNA-binding</keyword>
<protein>
    <recommendedName>
        <fullName evidence="4">HTH gntR-type domain-containing protein</fullName>
    </recommendedName>
</protein>
<keyword evidence="1" id="KW-0805">Transcription regulation</keyword>
<reference evidence="6" key="1">
    <citation type="submission" date="2015-06" db="EMBL/GenBank/DDBJ databases">
        <authorList>
            <person name="Lim Y.L."/>
            <person name="Ee R."/>
            <person name="Yong D."/>
            <person name="How K.Y."/>
            <person name="Yin W.F."/>
            <person name="Chan K.G."/>
        </authorList>
    </citation>
    <scope>NUCLEOTIDE SEQUENCE [LARGE SCALE GENOMIC DNA]</scope>
    <source>
        <strain evidence="6">DSM 25325</strain>
    </source>
</reference>
<dbReference type="PRINTS" id="PR00035">
    <property type="entry name" value="HTHGNTR"/>
</dbReference>
<dbReference type="RefSeq" id="WP_047215573.1">
    <property type="nucleotide sequence ID" value="NZ_CP011568.3"/>
</dbReference>
<dbReference type="InterPro" id="IPR000524">
    <property type="entry name" value="Tscrpt_reg_HTH_GntR"/>
</dbReference>
<evidence type="ECO:0000256" key="3">
    <source>
        <dbReference type="ARBA" id="ARBA00023163"/>
    </source>
</evidence>
<dbReference type="SUPFAM" id="SSF48008">
    <property type="entry name" value="GntR ligand-binding domain-like"/>
    <property type="match status" value="1"/>
</dbReference>
<dbReference type="InterPro" id="IPR011711">
    <property type="entry name" value="GntR_C"/>
</dbReference>
<dbReference type="Gene3D" id="1.10.10.10">
    <property type="entry name" value="Winged helix-like DNA-binding domain superfamily/Winged helix DNA-binding domain"/>
    <property type="match status" value="1"/>
</dbReference>
<dbReference type="SMART" id="SM00345">
    <property type="entry name" value="HTH_GNTR"/>
    <property type="match status" value="1"/>
</dbReference>
<gene>
    <name evidence="5" type="ORF">ABW99_17035</name>
</gene>
<dbReference type="GO" id="GO:0003700">
    <property type="term" value="F:DNA-binding transcription factor activity"/>
    <property type="evidence" value="ECO:0007669"/>
    <property type="project" value="InterPro"/>
</dbReference>